<feature type="coiled-coil region" evidence="1">
    <location>
        <begin position="734"/>
        <end position="940"/>
    </location>
</feature>
<dbReference type="PANTHER" id="PTHR23159:SF31">
    <property type="entry name" value="CENTROSOME-ASSOCIATED PROTEIN CEP250 ISOFORM X1"/>
    <property type="match status" value="1"/>
</dbReference>
<gene>
    <name evidence="2" type="primary">LOC112282625</name>
</gene>
<proteinExistence type="predicted"/>
<dbReference type="Proteomes" id="UP000006727">
    <property type="component" value="Chromosome 5"/>
</dbReference>
<evidence type="ECO:0000256" key="1">
    <source>
        <dbReference type="SAM" id="Coils"/>
    </source>
</evidence>
<feature type="coiled-coil region" evidence="1">
    <location>
        <begin position="232"/>
        <end position="326"/>
    </location>
</feature>
<dbReference type="PANTHER" id="PTHR23159">
    <property type="entry name" value="CENTROSOMAL PROTEIN 2"/>
    <property type="match status" value="1"/>
</dbReference>
<name>A0A7I4DRI5_PHYPA</name>
<organism evidence="2 3">
    <name type="scientific">Physcomitrium patens</name>
    <name type="common">Spreading-leaved earth moss</name>
    <name type="synonym">Physcomitrella patens</name>
    <dbReference type="NCBI Taxonomy" id="3218"/>
    <lineage>
        <taxon>Eukaryota</taxon>
        <taxon>Viridiplantae</taxon>
        <taxon>Streptophyta</taxon>
        <taxon>Embryophyta</taxon>
        <taxon>Bryophyta</taxon>
        <taxon>Bryophytina</taxon>
        <taxon>Bryopsida</taxon>
        <taxon>Funariidae</taxon>
        <taxon>Funariales</taxon>
        <taxon>Funariaceae</taxon>
        <taxon>Physcomitrium</taxon>
    </lineage>
</organism>
<reference evidence="2 3" key="1">
    <citation type="journal article" date="2008" name="Science">
        <title>The Physcomitrella genome reveals evolutionary insights into the conquest of land by plants.</title>
        <authorList>
            <person name="Rensing S."/>
            <person name="Lang D."/>
            <person name="Zimmer A."/>
            <person name="Terry A."/>
            <person name="Salamov A."/>
            <person name="Shapiro H."/>
            <person name="Nishiyama T."/>
            <person name="Perroud P.-F."/>
            <person name="Lindquist E."/>
            <person name="Kamisugi Y."/>
            <person name="Tanahashi T."/>
            <person name="Sakakibara K."/>
            <person name="Fujita T."/>
            <person name="Oishi K."/>
            <person name="Shin-I T."/>
            <person name="Kuroki Y."/>
            <person name="Toyoda A."/>
            <person name="Suzuki Y."/>
            <person name="Hashimoto A."/>
            <person name="Yamaguchi K."/>
            <person name="Sugano A."/>
            <person name="Kohara Y."/>
            <person name="Fujiyama A."/>
            <person name="Anterola A."/>
            <person name="Aoki S."/>
            <person name="Ashton N."/>
            <person name="Barbazuk W.B."/>
            <person name="Barker E."/>
            <person name="Bennetzen J."/>
            <person name="Bezanilla M."/>
            <person name="Blankenship R."/>
            <person name="Cho S.H."/>
            <person name="Dutcher S."/>
            <person name="Estelle M."/>
            <person name="Fawcett J.A."/>
            <person name="Gundlach H."/>
            <person name="Hanada K."/>
            <person name="Heyl A."/>
            <person name="Hicks K.A."/>
            <person name="Hugh J."/>
            <person name="Lohr M."/>
            <person name="Mayer K."/>
            <person name="Melkozernov A."/>
            <person name="Murata T."/>
            <person name="Nelson D."/>
            <person name="Pils B."/>
            <person name="Prigge M."/>
            <person name="Reiss B."/>
            <person name="Renner T."/>
            <person name="Rombauts S."/>
            <person name="Rushton P."/>
            <person name="Sanderfoot A."/>
            <person name="Schween G."/>
            <person name="Shiu S.-H."/>
            <person name="Stueber K."/>
            <person name="Theodoulou F.L."/>
            <person name="Tu H."/>
            <person name="Van de Peer Y."/>
            <person name="Verrier P.J."/>
            <person name="Waters E."/>
            <person name="Wood A."/>
            <person name="Yang L."/>
            <person name="Cove D."/>
            <person name="Cuming A."/>
            <person name="Hasebe M."/>
            <person name="Lucas S."/>
            <person name="Mishler D.B."/>
            <person name="Reski R."/>
            <person name="Grigoriev I."/>
            <person name="Quatrano R.S."/>
            <person name="Boore J.L."/>
        </authorList>
    </citation>
    <scope>NUCLEOTIDE SEQUENCE [LARGE SCALE GENOMIC DNA]</scope>
    <source>
        <strain evidence="2 3">cv. Gransden 2004</strain>
    </source>
</reference>
<dbReference type="Gramene" id="Pp3c5_19700V3.1">
    <property type="protein sequence ID" value="Pp3c5_19700V3.1"/>
    <property type="gene ID" value="Pp3c5_19700"/>
</dbReference>
<feature type="coiled-coil region" evidence="1">
    <location>
        <begin position="1074"/>
        <end position="1213"/>
    </location>
</feature>
<feature type="coiled-coil region" evidence="1">
    <location>
        <begin position="1751"/>
        <end position="1778"/>
    </location>
</feature>
<evidence type="ECO:0000313" key="2">
    <source>
        <dbReference type="EnsemblPlants" id="Pp3c5_19700V3.1"/>
    </source>
</evidence>
<dbReference type="GeneID" id="112282625"/>
<feature type="coiled-coil region" evidence="1">
    <location>
        <begin position="1468"/>
        <end position="1576"/>
    </location>
</feature>
<evidence type="ECO:0000313" key="3">
    <source>
        <dbReference type="Proteomes" id="UP000006727"/>
    </source>
</evidence>
<feature type="coiled-coil region" evidence="1">
    <location>
        <begin position="1605"/>
        <end position="1699"/>
    </location>
</feature>
<sequence length="2231" mass="256240">MIGGSGKSHNCDDTFNKESGMDFNFVIENLKLELRRLEEENHLLRIASNESSQLVGNLPLNKTCLESEGSKLESANQEHEDDGSVDHEVIKAQLRTAIDSYAQLQSETAALRKEKEDEVSRLLNQIVDLEEHLNKLEGEHTNVPEKSKNMESISKTVYDEKIQLKSQVDSVLEGRQKGEKDLVDMLEDCQEHVRDLEVEQHNLLSTADMSNAAVRQLEDQNSALPNVLEQQKKIAENNISDLASELQVTQVQLLELQMQLQGLREENTYVVMKASKLDQLVEELKSDKLRLSSELERLSREKERGDEEFKAELRACQEQLQILEVDKSTSTTLVDGLNSRVLELEEDNKHLMGMSNEASQSVRDLWEQHTRLIEGYNKLEQDKLAIESERMELVAGIQTVWEQLHAAHEREALLTSDLRGLGERRDAEAAIFDQTVRSLEQQLEVLEKEKADLCSKSVETFQILEAFRQETSQKVNDLQEEKAKLMQDVAELEKLNEETEQEISMKQSAWEAQVGVLESEKSEAVSKSEDLEQRLQVFREEIKNLMEKEEKSNQLIQELRKEILRLRSEIDKLEEVKERQEGERLELAAELQAAWDQIQAVRDSEATLTTELRDLKDQRNEERLITDGLVQELRRQLLELEEKKSEAATKVEELSKQLKELRKEQELQDENERLTAEIAMLEQEKDKILTEKTVLLEEKQTLVHRVNNLEFDKSKMASEIEELNQWLQGPAAEKKQLAKNLDEMTQLLKGLELEKTQLQEEKDEVQEDARKLRDVINDLEEERAKSLLLHDELTQQLESLEEEKRQSESTQKKSNVLIQSLNGEIEVLREENLRMKSVHDDLLLRIQSLENEKVDLERMFEVQNAELSLKNLEHVDDIHKLEKGLEQSQMKVELLESRVFGLEGDSFNMKVSQELLLSQLQVLQIKDSELRDTIRTLEEELLKRHEKIEIMSCRLSDLEKEKDSFLFERKDLLDRFKLLEQEKIDVLKSLDVSNSSLEKLQAENLEQLNRANSLEAEMLVKQVEVERLEEQRQGLSTVYQDALLQLHASVEKRDELFKALADSNSLVLKLQAENAVHIGKIVSLEEELDRLQAKFQGVEDKLESLSSAHRDVLHQLQVIEDEKVELVESLDASNSSVQELQEKNVEQSDRVRLLEEEVACEQAELRKLEEQARSLSSALQDSFRQLQDLEGEKFELTNSLDSLNSLVQELQTKNTEHVDAGKILENEVQRWQAVVHGLEALQENHSIAWQDSLLQLQALKEEKDELVNSLDSFNLLMQKLQAENQEHSSKAALQEEEMERQQAEVHRLSEENESLFTANQETLRQLKAVESKKDELVTCVDAFNLSFQELHTKNAQHADTVKALQEEVARGQAEVERLEHKTPSLSVAQRETLLQMQVQKLEVENAEYACKILSLEEEVKILQAKVQGLEDKLASLSSVHLDILHQLQVIEDEKVELVESLDASNSSVQEFQEKNVERSDRVKLLEEEVACGEAELRKLEEKMESLCTAHEGSLLQLQNLAEKRDESINAFDRLLRNLQDDNLEHITKATSLEGEVQRLQAEAQGVEEKMASLSIGHQESLRRVQTLEGEKAELVNSVDLSSLRIQEFQAKSAKYADTVKKLEEEVQELKVQIRNVSIGHEESLSQAERFELQNLTMSNQLKECQDLIQRLHNENSQLASAARNLEEELDRRRDKIESRDLPIHNLDDRDFGGAFEDHGKLSQVKSLEDEKAESAFSFKYLEAENLKLSKLELIIHENQSLREQVQRLEVERENFEKESVVKFSSLEAEKSQLLKALAQSNFVVGDLHAEIDSYKDCVYDMGRDKDELVNQLSRLQEENGDIFSERDRLLSEMQDLREQLHEYVKRLQESDNDAKKYKMEALELAMQLEAFKEQVVKLVEANTKQARQLEMSTQLACLSKRNDDLVKDLEPGLDRQSLSFGLPKRNDDLVKNLEPGLDRQVLPFGNVEISHLTFASIDPMEELQQAILGWVEIITAVCQELAKLLRSVGEEKEKLSRKQGMSNQKADILTSLCQELDELILSVREKTERFAEELSSLKHKLVKSSNERDPLENDGGDNIYNFQQLPLGVEVANRETMYEVEASCQKLLLCQEGKTELEAHVANLSSCLGDSQGQLKALVVKSSVGNPYLLTSRVDGGDRQGLACFSADGNCVMNYGRDLKVRRDIKALEQEKKEKKENGTLPALSQRNQTPARNFKKCKVTMPQPKRRWIF</sequence>
<feature type="coiled-coil region" evidence="1">
    <location>
        <begin position="1256"/>
        <end position="1318"/>
    </location>
</feature>
<dbReference type="InParanoid" id="A0A7I4DRI5"/>
<dbReference type="EMBL" id="ABEU02000005">
    <property type="status" value="NOT_ANNOTATED_CDS"/>
    <property type="molecule type" value="Genomic_DNA"/>
</dbReference>
<feature type="coiled-coil region" evidence="1">
    <location>
        <begin position="429"/>
        <end position="698"/>
    </location>
</feature>
<dbReference type="RefSeq" id="XP_024376264.1">
    <property type="nucleotide sequence ID" value="XM_024520496.2"/>
</dbReference>
<accession>A0A7I4DRI5</accession>
<feature type="coiled-coil region" evidence="1">
    <location>
        <begin position="1825"/>
        <end position="1894"/>
    </location>
</feature>
<keyword evidence="1" id="KW-0175">Coiled coil</keyword>
<feature type="coiled-coil region" evidence="1">
    <location>
        <begin position="1347"/>
        <end position="1439"/>
    </location>
</feature>
<reference evidence="2" key="3">
    <citation type="submission" date="2020-12" db="UniProtKB">
        <authorList>
            <consortium name="EnsemblPlants"/>
        </authorList>
    </citation>
    <scope>IDENTIFICATION</scope>
</reference>
<reference evidence="2 3" key="2">
    <citation type="journal article" date="2018" name="Plant J.">
        <title>The Physcomitrella patens chromosome-scale assembly reveals moss genome structure and evolution.</title>
        <authorList>
            <person name="Lang D."/>
            <person name="Ullrich K.K."/>
            <person name="Murat F."/>
            <person name="Fuchs J."/>
            <person name="Jenkins J."/>
            <person name="Haas F.B."/>
            <person name="Piednoel M."/>
            <person name="Gundlach H."/>
            <person name="Van Bel M."/>
            <person name="Meyberg R."/>
            <person name="Vives C."/>
            <person name="Morata J."/>
            <person name="Symeonidi A."/>
            <person name="Hiss M."/>
            <person name="Muchero W."/>
            <person name="Kamisugi Y."/>
            <person name="Saleh O."/>
            <person name="Blanc G."/>
            <person name="Decker E.L."/>
            <person name="van Gessel N."/>
            <person name="Grimwood J."/>
            <person name="Hayes R.D."/>
            <person name="Graham S.W."/>
            <person name="Gunter L.E."/>
            <person name="McDaniel S.F."/>
            <person name="Hoernstein S.N.W."/>
            <person name="Larsson A."/>
            <person name="Li F.W."/>
            <person name="Perroud P.F."/>
            <person name="Phillips J."/>
            <person name="Ranjan P."/>
            <person name="Rokshar D.S."/>
            <person name="Rothfels C.J."/>
            <person name="Schneider L."/>
            <person name="Shu S."/>
            <person name="Stevenson D.W."/>
            <person name="Thummler F."/>
            <person name="Tillich M."/>
            <person name="Villarreal Aguilar J.C."/>
            <person name="Widiez T."/>
            <person name="Wong G.K."/>
            <person name="Wymore A."/>
            <person name="Zhang Y."/>
            <person name="Zimmer A.D."/>
            <person name="Quatrano R.S."/>
            <person name="Mayer K.F.X."/>
            <person name="Goodstein D."/>
            <person name="Casacuberta J.M."/>
            <person name="Vandepoele K."/>
            <person name="Reski R."/>
            <person name="Cuming A.C."/>
            <person name="Tuskan G.A."/>
            <person name="Maumus F."/>
            <person name="Salse J."/>
            <person name="Schmutz J."/>
            <person name="Rensing S.A."/>
        </authorList>
    </citation>
    <scope>NUCLEOTIDE SEQUENCE [LARGE SCALE GENOMIC DNA]</scope>
    <source>
        <strain evidence="2 3">cv. Gransden 2004</strain>
    </source>
</reference>
<feature type="coiled-coil region" evidence="1">
    <location>
        <begin position="997"/>
        <end position="1045"/>
    </location>
</feature>
<protein>
    <submittedName>
        <fullName evidence="2">Uncharacterized protein</fullName>
    </submittedName>
</protein>
<feature type="coiled-coil region" evidence="1">
    <location>
        <begin position="94"/>
        <end position="139"/>
    </location>
</feature>
<dbReference type="EnsemblPlants" id="Pp3c5_19700V3.1">
    <property type="protein sequence ID" value="Pp3c5_19700V3.1"/>
    <property type="gene ID" value="Pp3c5_19700"/>
</dbReference>
<keyword evidence="3" id="KW-1185">Reference proteome</keyword>